<reference evidence="19 20" key="1">
    <citation type="submission" date="2014-04" db="EMBL/GenBank/DDBJ databases">
        <authorList>
            <consortium name="DOE Joint Genome Institute"/>
            <person name="Kuo A."/>
            <person name="Zuccaro A."/>
            <person name="Kohler A."/>
            <person name="Nagy L.G."/>
            <person name="Floudas D."/>
            <person name="Copeland A."/>
            <person name="Barry K.W."/>
            <person name="Cichocki N."/>
            <person name="Veneault-Fourrey C."/>
            <person name="LaButti K."/>
            <person name="Lindquist E.A."/>
            <person name="Lipzen A."/>
            <person name="Lundell T."/>
            <person name="Morin E."/>
            <person name="Murat C."/>
            <person name="Sun H."/>
            <person name="Tunlid A."/>
            <person name="Henrissat B."/>
            <person name="Grigoriev I.V."/>
            <person name="Hibbett D.S."/>
            <person name="Martin F."/>
            <person name="Nordberg H.P."/>
            <person name="Cantor M.N."/>
            <person name="Hua S.X."/>
        </authorList>
    </citation>
    <scope>NUCLEOTIDE SEQUENCE [LARGE SCALE GENOMIC DNA]</scope>
    <source>
        <strain evidence="19 20">MAFF 305830</strain>
    </source>
</reference>
<dbReference type="PANTHER" id="PTHR31297">
    <property type="entry name" value="GLUCAN ENDO-1,6-BETA-GLUCOSIDASE B"/>
    <property type="match status" value="1"/>
</dbReference>
<evidence type="ECO:0000256" key="10">
    <source>
        <dbReference type="ARBA" id="ARBA00023295"/>
    </source>
</evidence>
<evidence type="ECO:0000256" key="8">
    <source>
        <dbReference type="ARBA" id="ARBA00023136"/>
    </source>
</evidence>
<evidence type="ECO:0000256" key="2">
    <source>
        <dbReference type="ARBA" id="ARBA00005641"/>
    </source>
</evidence>
<evidence type="ECO:0000256" key="12">
    <source>
        <dbReference type="ARBA" id="ARBA00036824"/>
    </source>
</evidence>
<accession>A0A0C3ARH7</accession>
<feature type="non-terminal residue" evidence="19">
    <location>
        <position position="735"/>
    </location>
</feature>
<dbReference type="HOGENOM" id="CLU_004624_6_1_1"/>
<feature type="compositionally biased region" description="Low complexity" evidence="16">
    <location>
        <begin position="143"/>
        <end position="153"/>
    </location>
</feature>
<evidence type="ECO:0000256" key="11">
    <source>
        <dbReference type="ARBA" id="ARBA00023316"/>
    </source>
</evidence>
<feature type="domain" description="Glycoside hydrolase family 5" evidence="18">
    <location>
        <begin position="273"/>
        <end position="444"/>
    </location>
</feature>
<evidence type="ECO:0000256" key="1">
    <source>
        <dbReference type="ARBA" id="ARBA00004401"/>
    </source>
</evidence>
<dbReference type="AlphaFoldDB" id="A0A0C3ARH7"/>
<evidence type="ECO:0000256" key="15">
    <source>
        <dbReference type="ARBA" id="ARBA00041260"/>
    </source>
</evidence>
<keyword evidence="4 17" id="KW-0812">Transmembrane</keyword>
<evidence type="ECO:0000256" key="4">
    <source>
        <dbReference type="ARBA" id="ARBA00022692"/>
    </source>
</evidence>
<evidence type="ECO:0000256" key="5">
    <source>
        <dbReference type="ARBA" id="ARBA00022801"/>
    </source>
</evidence>
<keyword evidence="6" id="KW-0735">Signal-anchor</keyword>
<keyword evidence="11" id="KW-0961">Cell wall biogenesis/degradation</keyword>
<keyword evidence="3" id="KW-1003">Cell membrane</keyword>
<evidence type="ECO:0000256" key="17">
    <source>
        <dbReference type="SAM" id="Phobius"/>
    </source>
</evidence>
<comment type="subcellular location">
    <subcellularLocation>
        <location evidence="1">Cell membrane</location>
        <topology evidence="1">Single-pass type II membrane protein</topology>
    </subcellularLocation>
</comment>
<feature type="region of interest" description="Disordered" evidence="16">
    <location>
        <begin position="1"/>
        <end position="100"/>
    </location>
</feature>
<comment type="function">
    <text evidence="13">Glucosidase involved in the degradation of cellulosic biomass. Active on lichenan.</text>
</comment>
<keyword evidence="9" id="KW-0325">Glycoprotein</keyword>
<keyword evidence="10" id="KW-0326">Glycosidase</keyword>
<evidence type="ECO:0000256" key="14">
    <source>
        <dbReference type="ARBA" id="ARBA00038929"/>
    </source>
</evidence>
<keyword evidence="5 19" id="KW-0378">Hydrolase</keyword>
<keyword evidence="20" id="KW-1185">Reference proteome</keyword>
<gene>
    <name evidence="19" type="ORF">M408DRAFT_24892</name>
</gene>
<feature type="compositionally biased region" description="Basic and acidic residues" evidence="16">
    <location>
        <begin position="82"/>
        <end position="96"/>
    </location>
</feature>
<dbReference type="GO" id="GO:0004338">
    <property type="term" value="F:glucan exo-1,3-beta-glucosidase activity"/>
    <property type="evidence" value="ECO:0007669"/>
    <property type="project" value="UniProtKB-EC"/>
</dbReference>
<dbReference type="OrthoDB" id="62120at2759"/>
<sequence length="735" mass="79558">MSQSQVPYDPLLNSPRGSNEHLQAPTPRPIGSTYSASTLGMNDHHSPHGSTAPLRDDSYAGPHDDHAYPPQGSPLIAPAAPYRDDFGDQPTRDLNEKQGWYEAPRTKSKRKGVLWAIGCCGLLIVLVAVIVPIYFFVIKPKTGSSSSGSNGSNNGNGGSTTNGGNDQQVPTTGGDGSTVTKADGTTFIYNNTFGGYWVYDVNNPLNNSARAQSYTSPLSQPWQFGVDRIYGVNLGGWLNLEPFISPALYQPFDPAAIDEWTLSEHLMARDGNLDAIAHHYETFITEEDFAQIAAAGLNWVRIPIPFWAIETYPGEPYLANTSWTYFLKAIEWARKYGIRINLDLHTAAGSQNGWNHSGRLNDKDFSFLRGVMGVANAQRTLDYIRILAEFISQPEYRDVIPFFGILNEPRAHNYDATKPDFIPKETIRSFYAEAYRIIRTAGGSGAGNGPVISIHNAYFGVADWVGFLEGADRLALDEHPYLVFGGLTAGEPSAFATAPCERWSADFGTSMSSFGITAAGEWSYAINDCGLYVNSVGMGTRYEGTFPGYETVLGDCARWNDYTTWDTTMKAGLRDLSASSMDSLGDWFFWTWKIGESMSGKVEAPFWSYKLSIQEGWAVTDPRTSIGQCQRLGSTVNAFYANGGVLSGAHVGQGVTDAIGGVPSLNTYQWPPAAVGLFANAALLPTYTATGPIPTLPVPSQPSGTPAPTGTTNFGSGWANPADTTLMHVPIAGCA</sequence>
<dbReference type="GO" id="GO:0009986">
    <property type="term" value="C:cell surface"/>
    <property type="evidence" value="ECO:0007669"/>
    <property type="project" value="TreeGrafter"/>
</dbReference>
<dbReference type="GO" id="GO:0071555">
    <property type="term" value="P:cell wall organization"/>
    <property type="evidence" value="ECO:0007669"/>
    <property type="project" value="UniProtKB-KW"/>
</dbReference>
<evidence type="ECO:0000259" key="18">
    <source>
        <dbReference type="Pfam" id="PF00150"/>
    </source>
</evidence>
<proteinExistence type="inferred from homology"/>
<protein>
    <recommendedName>
        <fullName evidence="14">glucan 1,3-beta-glucosidase</fullName>
        <ecNumber evidence="14">3.2.1.58</ecNumber>
    </recommendedName>
    <alternativeName>
        <fullName evidence="15">Exo-1,3-beta-glucanase D</fullName>
    </alternativeName>
</protein>
<evidence type="ECO:0000256" key="6">
    <source>
        <dbReference type="ARBA" id="ARBA00022968"/>
    </source>
</evidence>
<reference evidence="20" key="2">
    <citation type="submission" date="2015-01" db="EMBL/GenBank/DDBJ databases">
        <title>Evolutionary Origins and Diversification of the Mycorrhizal Mutualists.</title>
        <authorList>
            <consortium name="DOE Joint Genome Institute"/>
            <consortium name="Mycorrhizal Genomics Consortium"/>
            <person name="Kohler A."/>
            <person name="Kuo A."/>
            <person name="Nagy L.G."/>
            <person name="Floudas D."/>
            <person name="Copeland A."/>
            <person name="Barry K.W."/>
            <person name="Cichocki N."/>
            <person name="Veneault-Fourrey C."/>
            <person name="LaButti K."/>
            <person name="Lindquist E.A."/>
            <person name="Lipzen A."/>
            <person name="Lundell T."/>
            <person name="Morin E."/>
            <person name="Murat C."/>
            <person name="Riley R."/>
            <person name="Ohm R."/>
            <person name="Sun H."/>
            <person name="Tunlid A."/>
            <person name="Henrissat B."/>
            <person name="Grigoriev I.V."/>
            <person name="Hibbett D.S."/>
            <person name="Martin F."/>
        </authorList>
    </citation>
    <scope>NUCLEOTIDE SEQUENCE [LARGE SCALE GENOMIC DNA]</scope>
    <source>
        <strain evidence="20">MAFF 305830</strain>
    </source>
</reference>
<dbReference type="InterPro" id="IPR050386">
    <property type="entry name" value="Glycosyl_hydrolase_5"/>
</dbReference>
<dbReference type="PANTHER" id="PTHR31297:SF34">
    <property type="entry name" value="GLUCAN 1,3-BETA-GLUCOSIDASE 2"/>
    <property type="match status" value="1"/>
</dbReference>
<dbReference type="Gene3D" id="3.20.20.80">
    <property type="entry name" value="Glycosidases"/>
    <property type="match status" value="1"/>
</dbReference>
<dbReference type="InterPro" id="IPR001547">
    <property type="entry name" value="Glyco_hydro_5"/>
</dbReference>
<evidence type="ECO:0000313" key="20">
    <source>
        <dbReference type="Proteomes" id="UP000054097"/>
    </source>
</evidence>
<evidence type="ECO:0000256" key="7">
    <source>
        <dbReference type="ARBA" id="ARBA00022989"/>
    </source>
</evidence>
<feature type="compositionally biased region" description="Basic and acidic residues" evidence="16">
    <location>
        <begin position="54"/>
        <end position="67"/>
    </location>
</feature>
<evidence type="ECO:0000256" key="3">
    <source>
        <dbReference type="ARBA" id="ARBA00022475"/>
    </source>
</evidence>
<dbReference type="GO" id="GO:0009251">
    <property type="term" value="P:glucan catabolic process"/>
    <property type="evidence" value="ECO:0007669"/>
    <property type="project" value="TreeGrafter"/>
</dbReference>
<keyword evidence="7 17" id="KW-1133">Transmembrane helix</keyword>
<keyword evidence="8 17" id="KW-0472">Membrane</keyword>
<dbReference type="STRING" id="933852.A0A0C3ARH7"/>
<feature type="region of interest" description="Disordered" evidence="16">
    <location>
        <begin position="143"/>
        <end position="180"/>
    </location>
</feature>
<dbReference type="EMBL" id="KN824301">
    <property type="protein sequence ID" value="KIM27155.1"/>
    <property type="molecule type" value="Genomic_DNA"/>
</dbReference>
<feature type="transmembrane region" description="Helical" evidence="17">
    <location>
        <begin position="113"/>
        <end position="137"/>
    </location>
</feature>
<dbReference type="SUPFAM" id="SSF51445">
    <property type="entry name" value="(Trans)glycosidases"/>
    <property type="match status" value="1"/>
</dbReference>
<comment type="catalytic activity">
    <reaction evidence="12">
        <text>Successive hydrolysis of beta-D-glucose units from the non-reducing ends of (1-&gt;3)-beta-D-glucans, releasing alpha-glucose.</text>
        <dbReference type="EC" id="3.2.1.58"/>
    </reaction>
</comment>
<evidence type="ECO:0000256" key="9">
    <source>
        <dbReference type="ARBA" id="ARBA00023180"/>
    </source>
</evidence>
<evidence type="ECO:0000256" key="13">
    <source>
        <dbReference type="ARBA" id="ARBA00037126"/>
    </source>
</evidence>
<dbReference type="EC" id="3.2.1.58" evidence="14"/>
<dbReference type="GO" id="GO:0005576">
    <property type="term" value="C:extracellular region"/>
    <property type="evidence" value="ECO:0007669"/>
    <property type="project" value="TreeGrafter"/>
</dbReference>
<evidence type="ECO:0000313" key="19">
    <source>
        <dbReference type="EMBL" id="KIM27155.1"/>
    </source>
</evidence>
<name>A0A0C3ARH7_SERVB</name>
<dbReference type="Proteomes" id="UP000054097">
    <property type="component" value="Unassembled WGS sequence"/>
</dbReference>
<organism evidence="19 20">
    <name type="scientific">Serendipita vermifera MAFF 305830</name>
    <dbReference type="NCBI Taxonomy" id="933852"/>
    <lineage>
        <taxon>Eukaryota</taxon>
        <taxon>Fungi</taxon>
        <taxon>Dikarya</taxon>
        <taxon>Basidiomycota</taxon>
        <taxon>Agaricomycotina</taxon>
        <taxon>Agaricomycetes</taxon>
        <taxon>Sebacinales</taxon>
        <taxon>Serendipitaceae</taxon>
        <taxon>Serendipita</taxon>
    </lineage>
</organism>
<dbReference type="InterPro" id="IPR017853">
    <property type="entry name" value="GH"/>
</dbReference>
<dbReference type="GO" id="GO:0005886">
    <property type="term" value="C:plasma membrane"/>
    <property type="evidence" value="ECO:0007669"/>
    <property type="project" value="UniProtKB-SubCell"/>
</dbReference>
<dbReference type="Pfam" id="PF00150">
    <property type="entry name" value="Cellulase"/>
    <property type="match status" value="1"/>
</dbReference>
<comment type="similarity">
    <text evidence="2">Belongs to the glycosyl hydrolase 5 (cellulase A) family.</text>
</comment>
<evidence type="ECO:0000256" key="16">
    <source>
        <dbReference type="SAM" id="MobiDB-lite"/>
    </source>
</evidence>